<dbReference type="Pfam" id="PF00126">
    <property type="entry name" value="HTH_1"/>
    <property type="match status" value="1"/>
</dbReference>
<dbReference type="InterPro" id="IPR036390">
    <property type="entry name" value="WH_DNA-bd_sf"/>
</dbReference>
<dbReference type="PANTHER" id="PTHR30419">
    <property type="entry name" value="HTH-TYPE TRANSCRIPTIONAL REGULATOR YBHD"/>
    <property type="match status" value="1"/>
</dbReference>
<dbReference type="PANTHER" id="PTHR30419:SF8">
    <property type="entry name" value="NITROGEN ASSIMILATION TRANSCRIPTIONAL ACTIVATOR-RELATED"/>
    <property type="match status" value="1"/>
</dbReference>
<evidence type="ECO:0000313" key="8">
    <source>
        <dbReference type="Proteomes" id="UP000189059"/>
    </source>
</evidence>
<dbReference type="Gene3D" id="1.10.10.10">
    <property type="entry name" value="Winged helix-like DNA-binding domain superfamily/Winged helix DNA-binding domain"/>
    <property type="match status" value="1"/>
</dbReference>
<accession>A0A1B2E3B0</accession>
<dbReference type="InterPro" id="IPR050950">
    <property type="entry name" value="HTH-type_LysR_regulators"/>
</dbReference>
<evidence type="ECO:0000256" key="4">
    <source>
        <dbReference type="ARBA" id="ARBA00023163"/>
    </source>
</evidence>
<comment type="similarity">
    <text evidence="1">Belongs to the LysR transcriptional regulatory family.</text>
</comment>
<dbReference type="InterPro" id="IPR000847">
    <property type="entry name" value="LysR_HTH_N"/>
</dbReference>
<feature type="domain" description="HTH lysR-type" evidence="5">
    <location>
        <begin position="1"/>
        <end position="57"/>
    </location>
</feature>
<dbReference type="KEGG" id="pib:BBD41_18950"/>
<reference evidence="6" key="1">
    <citation type="submission" date="2016-08" db="EMBL/GenBank/DDBJ databases">
        <title>Complete Genome Seqeunce of Paenibacillus sp. nov. IHBB 9852 from high altitute lake of Indian trans-Himalayas.</title>
        <authorList>
            <person name="Kiran S."/>
            <person name="Swarnkar M.K."/>
            <person name="Rana A."/>
            <person name="Tewari R."/>
            <person name="Gulati A."/>
        </authorList>
    </citation>
    <scope>NUCLEOTIDE SEQUENCE [LARGE SCALE GENOMIC DNA]</scope>
    <source>
        <strain evidence="6">IHBB 9852</strain>
    </source>
</reference>
<dbReference type="AlphaFoldDB" id="A0A1B2E3B0"/>
<dbReference type="EMBL" id="MRVI01000001">
    <property type="protein sequence ID" value="OOC63339.1"/>
    <property type="molecule type" value="Genomic_DNA"/>
</dbReference>
<dbReference type="Proteomes" id="UP000189059">
    <property type="component" value="Unassembled WGS sequence"/>
</dbReference>
<evidence type="ECO:0000313" key="6">
    <source>
        <dbReference type="EMBL" id="ANY74478.1"/>
    </source>
</evidence>
<sequence>MLEDLDMFAVVVEQSSINKASKLLNLSQPALSRKIAKLEDELGLPLFNRRGKRLELTSIGQIVYTFALEQRQQQLKLMQTLAHYREGEQISINLGASLTTLQTTLPPLVNAFMERHPAAEIKLITGKTHEIVSYVRDKRVDVGIVASSINQPGLNCIPLFDDHLELVIPAVHPLAELEDVEVEHLQGLPMIIFSTGTWYRKLTDDLFHRWGIMPDIRMEIDSFEAIVRLIPTCKAAALLPKSYLRPQLLSDNGLVDIHIPALMETRRTTSLIYGDASELSSAARRWINETEVLFRSLAEEKQRKNLTT</sequence>
<keyword evidence="3" id="KW-0238">DNA-binding</keyword>
<name>A0A1B2E3B0_9BACL</name>
<keyword evidence="4" id="KW-0804">Transcription</keyword>
<dbReference type="InterPro" id="IPR036388">
    <property type="entry name" value="WH-like_DNA-bd_sf"/>
</dbReference>
<gene>
    <name evidence="7" type="ORF">BBD40_16605</name>
    <name evidence="6" type="ORF">BBD41_18950</name>
</gene>
<dbReference type="SUPFAM" id="SSF46785">
    <property type="entry name" value="Winged helix' DNA-binding domain"/>
    <property type="match status" value="1"/>
</dbReference>
<dbReference type="GO" id="GO:0003677">
    <property type="term" value="F:DNA binding"/>
    <property type="evidence" value="ECO:0007669"/>
    <property type="project" value="UniProtKB-KW"/>
</dbReference>
<dbReference type="GO" id="GO:0005829">
    <property type="term" value="C:cytosol"/>
    <property type="evidence" value="ECO:0007669"/>
    <property type="project" value="TreeGrafter"/>
</dbReference>
<evidence type="ECO:0000259" key="5">
    <source>
        <dbReference type="PROSITE" id="PS50931"/>
    </source>
</evidence>
<organism evidence="6">
    <name type="scientific">Paenibacillus ihbetae</name>
    <dbReference type="NCBI Taxonomy" id="1870820"/>
    <lineage>
        <taxon>Bacteria</taxon>
        <taxon>Bacillati</taxon>
        <taxon>Bacillota</taxon>
        <taxon>Bacilli</taxon>
        <taxon>Bacillales</taxon>
        <taxon>Paenibacillaceae</taxon>
        <taxon>Paenibacillus</taxon>
    </lineage>
</organism>
<keyword evidence="2" id="KW-0805">Transcription regulation</keyword>
<dbReference type="Pfam" id="PF03466">
    <property type="entry name" value="LysR_substrate"/>
    <property type="match status" value="1"/>
</dbReference>
<dbReference type="PRINTS" id="PR00039">
    <property type="entry name" value="HTHLYSR"/>
</dbReference>
<keyword evidence="8" id="KW-1185">Reference proteome</keyword>
<evidence type="ECO:0000256" key="2">
    <source>
        <dbReference type="ARBA" id="ARBA00023015"/>
    </source>
</evidence>
<evidence type="ECO:0000313" key="7">
    <source>
        <dbReference type="EMBL" id="OOC63339.1"/>
    </source>
</evidence>
<dbReference type="PROSITE" id="PS50931">
    <property type="entry name" value="HTH_LYSR"/>
    <property type="match status" value="1"/>
</dbReference>
<dbReference type="GO" id="GO:0003700">
    <property type="term" value="F:DNA-binding transcription factor activity"/>
    <property type="evidence" value="ECO:0007669"/>
    <property type="project" value="InterPro"/>
</dbReference>
<dbReference type="CDD" id="cd05466">
    <property type="entry name" value="PBP2_LTTR_substrate"/>
    <property type="match status" value="1"/>
</dbReference>
<evidence type="ECO:0000256" key="1">
    <source>
        <dbReference type="ARBA" id="ARBA00009437"/>
    </source>
</evidence>
<dbReference type="RefSeq" id="WP_077568071.1">
    <property type="nucleotide sequence ID" value="NZ_CP016809.1"/>
</dbReference>
<dbReference type="OrthoDB" id="2659059at2"/>
<reference evidence="7 8" key="2">
    <citation type="submission" date="2016-12" db="EMBL/GenBank/DDBJ databases">
        <title>Genome sequencing and description of Paenibacillus sp. nov. from high altitude lake in the Indian Trans- Himalayas.</title>
        <authorList>
            <person name="Kiran S."/>
            <person name="Swarnkar M.K."/>
            <person name="Rana A."/>
            <person name="Tewari R."/>
            <person name="Gulati A."/>
        </authorList>
    </citation>
    <scope>NUCLEOTIDE SEQUENCE [LARGE SCALE GENOMIC DNA]</scope>
    <source>
        <strain evidence="7 8">IHBB 9951</strain>
    </source>
</reference>
<proteinExistence type="inferred from homology"/>
<evidence type="ECO:0000256" key="3">
    <source>
        <dbReference type="ARBA" id="ARBA00023125"/>
    </source>
</evidence>
<dbReference type="InterPro" id="IPR005119">
    <property type="entry name" value="LysR_subst-bd"/>
</dbReference>
<dbReference type="SUPFAM" id="SSF53850">
    <property type="entry name" value="Periplasmic binding protein-like II"/>
    <property type="match status" value="1"/>
</dbReference>
<dbReference type="Gene3D" id="3.40.190.290">
    <property type="match status" value="1"/>
</dbReference>
<dbReference type="EMBL" id="CP016809">
    <property type="protein sequence ID" value="ANY74478.1"/>
    <property type="molecule type" value="Genomic_DNA"/>
</dbReference>
<protein>
    <submittedName>
        <fullName evidence="6">LysR family transcriptional regulator</fullName>
    </submittedName>
</protein>